<gene>
    <name evidence="1" type="ORF">PPENT_87.1.T0280299</name>
</gene>
<accession>A0A8S1TY45</accession>
<keyword evidence="2" id="KW-1185">Reference proteome</keyword>
<dbReference type="Proteomes" id="UP000689195">
    <property type="component" value="Unassembled WGS sequence"/>
</dbReference>
<dbReference type="AlphaFoldDB" id="A0A8S1TY45"/>
<sequence length="48" mass="5725">MEAKSKKDTYEILSYFQKIQIVALADVKQLRAFIQQFEEFKNVLELKT</sequence>
<evidence type="ECO:0000313" key="1">
    <source>
        <dbReference type="EMBL" id="CAD8156387.1"/>
    </source>
</evidence>
<comment type="caution">
    <text evidence="1">The sequence shown here is derived from an EMBL/GenBank/DDBJ whole genome shotgun (WGS) entry which is preliminary data.</text>
</comment>
<evidence type="ECO:0000313" key="2">
    <source>
        <dbReference type="Proteomes" id="UP000689195"/>
    </source>
</evidence>
<proteinExistence type="predicted"/>
<dbReference type="EMBL" id="CAJJDO010000028">
    <property type="protein sequence ID" value="CAD8156387.1"/>
    <property type="molecule type" value="Genomic_DNA"/>
</dbReference>
<organism evidence="1 2">
    <name type="scientific">Paramecium pentaurelia</name>
    <dbReference type="NCBI Taxonomy" id="43138"/>
    <lineage>
        <taxon>Eukaryota</taxon>
        <taxon>Sar</taxon>
        <taxon>Alveolata</taxon>
        <taxon>Ciliophora</taxon>
        <taxon>Intramacronucleata</taxon>
        <taxon>Oligohymenophorea</taxon>
        <taxon>Peniculida</taxon>
        <taxon>Parameciidae</taxon>
        <taxon>Paramecium</taxon>
    </lineage>
</organism>
<reference evidence="1" key="1">
    <citation type="submission" date="2021-01" db="EMBL/GenBank/DDBJ databases">
        <authorList>
            <consortium name="Genoscope - CEA"/>
            <person name="William W."/>
        </authorList>
    </citation>
    <scope>NUCLEOTIDE SEQUENCE</scope>
</reference>
<protein>
    <submittedName>
        <fullName evidence="1">Uncharacterized protein</fullName>
    </submittedName>
</protein>
<name>A0A8S1TY45_9CILI</name>